<gene>
    <name evidence="1" type="ORF">S06H3_28743</name>
</gene>
<protein>
    <submittedName>
        <fullName evidence="1">Uncharacterized protein</fullName>
    </submittedName>
</protein>
<reference evidence="1" key="1">
    <citation type="journal article" date="2014" name="Front. Microbiol.">
        <title>High frequency of phylogenetically diverse reductive dehalogenase-homologous genes in deep subseafloor sedimentary metagenomes.</title>
        <authorList>
            <person name="Kawai M."/>
            <person name="Futagami T."/>
            <person name="Toyoda A."/>
            <person name="Takaki Y."/>
            <person name="Nishi S."/>
            <person name="Hori S."/>
            <person name="Arai W."/>
            <person name="Tsubouchi T."/>
            <person name="Morono Y."/>
            <person name="Uchiyama I."/>
            <person name="Ito T."/>
            <person name="Fujiyama A."/>
            <person name="Inagaki F."/>
            <person name="Takami H."/>
        </authorList>
    </citation>
    <scope>NUCLEOTIDE SEQUENCE</scope>
    <source>
        <strain evidence="1">Expedition CK06-06</strain>
    </source>
</reference>
<evidence type="ECO:0000313" key="1">
    <source>
        <dbReference type="EMBL" id="GAI30897.1"/>
    </source>
</evidence>
<dbReference type="EMBL" id="BARV01016794">
    <property type="protein sequence ID" value="GAI30897.1"/>
    <property type="molecule type" value="Genomic_DNA"/>
</dbReference>
<name>X1MGW5_9ZZZZ</name>
<dbReference type="AlphaFoldDB" id="X1MGW5"/>
<comment type="caution">
    <text evidence="1">The sequence shown here is derived from an EMBL/GenBank/DDBJ whole genome shotgun (WGS) entry which is preliminary data.</text>
</comment>
<feature type="non-terminal residue" evidence="1">
    <location>
        <position position="132"/>
    </location>
</feature>
<sequence length="132" mass="14816">MLRLDNKYSKIRIIWLLTVTLLFNVFAFAESCYGTETTQCSPSVSDKTASIANLICSGKFVAAEELLATKNESNVAGVSYLADIVSEYEAIEKKRQIARANAYREQLDKLNNFRPNLNETDDVTDVLQVILE</sequence>
<accession>X1MGW5</accession>
<organism evidence="1">
    <name type="scientific">marine sediment metagenome</name>
    <dbReference type="NCBI Taxonomy" id="412755"/>
    <lineage>
        <taxon>unclassified sequences</taxon>
        <taxon>metagenomes</taxon>
        <taxon>ecological metagenomes</taxon>
    </lineage>
</organism>
<proteinExistence type="predicted"/>